<evidence type="ECO:0000313" key="2">
    <source>
        <dbReference type="EMBL" id="BAT10124.1"/>
    </source>
</evidence>
<proteinExistence type="predicted"/>
<reference evidence="3" key="1">
    <citation type="journal article" date="2005" name="Nature">
        <title>The map-based sequence of the rice genome.</title>
        <authorList>
            <consortium name="International rice genome sequencing project (IRGSP)"/>
            <person name="Matsumoto T."/>
            <person name="Wu J."/>
            <person name="Kanamori H."/>
            <person name="Katayose Y."/>
            <person name="Fujisawa M."/>
            <person name="Namiki N."/>
            <person name="Mizuno H."/>
            <person name="Yamamoto K."/>
            <person name="Antonio B.A."/>
            <person name="Baba T."/>
            <person name="Sakata K."/>
            <person name="Nagamura Y."/>
            <person name="Aoki H."/>
            <person name="Arikawa K."/>
            <person name="Arita K."/>
            <person name="Bito T."/>
            <person name="Chiden Y."/>
            <person name="Fujitsuka N."/>
            <person name="Fukunaka R."/>
            <person name="Hamada M."/>
            <person name="Harada C."/>
            <person name="Hayashi A."/>
            <person name="Hijishita S."/>
            <person name="Honda M."/>
            <person name="Hosokawa S."/>
            <person name="Ichikawa Y."/>
            <person name="Idonuma A."/>
            <person name="Iijima M."/>
            <person name="Ikeda M."/>
            <person name="Ikeno M."/>
            <person name="Ito K."/>
            <person name="Ito S."/>
            <person name="Ito T."/>
            <person name="Ito Y."/>
            <person name="Ito Y."/>
            <person name="Iwabuchi A."/>
            <person name="Kamiya K."/>
            <person name="Karasawa W."/>
            <person name="Kurita K."/>
            <person name="Katagiri S."/>
            <person name="Kikuta A."/>
            <person name="Kobayashi H."/>
            <person name="Kobayashi N."/>
            <person name="Machita K."/>
            <person name="Maehara T."/>
            <person name="Masukawa M."/>
            <person name="Mizubayashi T."/>
            <person name="Mukai Y."/>
            <person name="Nagasaki H."/>
            <person name="Nagata Y."/>
            <person name="Naito S."/>
            <person name="Nakashima M."/>
            <person name="Nakama Y."/>
            <person name="Nakamichi Y."/>
            <person name="Nakamura M."/>
            <person name="Meguro A."/>
            <person name="Negishi M."/>
            <person name="Ohta I."/>
            <person name="Ohta T."/>
            <person name="Okamoto M."/>
            <person name="Ono N."/>
            <person name="Saji S."/>
            <person name="Sakaguchi M."/>
            <person name="Sakai K."/>
            <person name="Shibata M."/>
            <person name="Shimokawa T."/>
            <person name="Song J."/>
            <person name="Takazaki Y."/>
            <person name="Terasawa K."/>
            <person name="Tsugane M."/>
            <person name="Tsuji K."/>
            <person name="Ueda S."/>
            <person name="Waki K."/>
            <person name="Yamagata H."/>
            <person name="Yamamoto M."/>
            <person name="Yamamoto S."/>
            <person name="Yamane H."/>
            <person name="Yoshiki S."/>
            <person name="Yoshihara R."/>
            <person name="Yukawa K."/>
            <person name="Zhong H."/>
            <person name="Yano M."/>
            <person name="Yuan Q."/>
            <person name="Ouyang S."/>
            <person name="Liu J."/>
            <person name="Jones K.M."/>
            <person name="Gansberger K."/>
            <person name="Moffat K."/>
            <person name="Hill J."/>
            <person name="Bera J."/>
            <person name="Fadrosh D."/>
            <person name="Jin S."/>
            <person name="Johri S."/>
            <person name="Kim M."/>
            <person name="Overton L."/>
            <person name="Reardon M."/>
            <person name="Tsitrin T."/>
            <person name="Vuong H."/>
            <person name="Weaver B."/>
            <person name="Ciecko A."/>
            <person name="Tallon L."/>
            <person name="Jackson J."/>
            <person name="Pai G."/>
            <person name="Aken S.V."/>
            <person name="Utterback T."/>
            <person name="Reidmuller S."/>
            <person name="Feldblyum T."/>
            <person name="Hsiao J."/>
            <person name="Zismann V."/>
            <person name="Iobst S."/>
            <person name="de Vazeille A.R."/>
            <person name="Buell C.R."/>
            <person name="Ying K."/>
            <person name="Li Y."/>
            <person name="Lu T."/>
            <person name="Huang Y."/>
            <person name="Zhao Q."/>
            <person name="Feng Q."/>
            <person name="Zhang L."/>
            <person name="Zhu J."/>
            <person name="Weng Q."/>
            <person name="Mu J."/>
            <person name="Lu Y."/>
            <person name="Fan D."/>
            <person name="Liu Y."/>
            <person name="Guan J."/>
            <person name="Zhang Y."/>
            <person name="Yu S."/>
            <person name="Liu X."/>
            <person name="Zhang Y."/>
            <person name="Hong G."/>
            <person name="Han B."/>
            <person name="Choisne N."/>
            <person name="Demange N."/>
            <person name="Orjeda G."/>
            <person name="Samain S."/>
            <person name="Cattolico L."/>
            <person name="Pelletier E."/>
            <person name="Couloux A."/>
            <person name="Segurens B."/>
            <person name="Wincker P."/>
            <person name="D'Hont A."/>
            <person name="Scarpelli C."/>
            <person name="Weissenbach J."/>
            <person name="Salanoubat M."/>
            <person name="Quetier F."/>
            <person name="Yu Y."/>
            <person name="Kim H.R."/>
            <person name="Rambo T."/>
            <person name="Currie J."/>
            <person name="Collura K."/>
            <person name="Luo M."/>
            <person name="Yang T."/>
            <person name="Ammiraju J.S.S."/>
            <person name="Engler F."/>
            <person name="Soderlund C."/>
            <person name="Wing R.A."/>
            <person name="Palmer L.E."/>
            <person name="de la Bastide M."/>
            <person name="Spiegel L."/>
            <person name="Nascimento L."/>
            <person name="Zutavern T."/>
            <person name="O'Shaughnessy A."/>
            <person name="Dike S."/>
            <person name="Dedhia N."/>
            <person name="Preston R."/>
            <person name="Balija V."/>
            <person name="McCombie W.R."/>
            <person name="Chow T."/>
            <person name="Chen H."/>
            <person name="Chung M."/>
            <person name="Chen C."/>
            <person name="Shaw J."/>
            <person name="Wu H."/>
            <person name="Hsiao K."/>
            <person name="Chao Y."/>
            <person name="Chu M."/>
            <person name="Cheng C."/>
            <person name="Hour A."/>
            <person name="Lee P."/>
            <person name="Lin S."/>
            <person name="Lin Y."/>
            <person name="Liou J."/>
            <person name="Liu S."/>
            <person name="Hsing Y."/>
            <person name="Raghuvanshi S."/>
            <person name="Mohanty A."/>
            <person name="Bharti A.K."/>
            <person name="Gaur A."/>
            <person name="Gupta V."/>
            <person name="Kumar D."/>
            <person name="Ravi V."/>
            <person name="Vij S."/>
            <person name="Kapur A."/>
            <person name="Khurana P."/>
            <person name="Khurana P."/>
            <person name="Khurana J.P."/>
            <person name="Tyagi A.K."/>
            <person name="Gaikwad K."/>
            <person name="Singh A."/>
            <person name="Dalal V."/>
            <person name="Srivastava S."/>
            <person name="Dixit A."/>
            <person name="Pal A.K."/>
            <person name="Ghazi I.A."/>
            <person name="Yadav M."/>
            <person name="Pandit A."/>
            <person name="Bhargava A."/>
            <person name="Sureshbabu K."/>
            <person name="Batra K."/>
            <person name="Sharma T.R."/>
            <person name="Mohapatra T."/>
            <person name="Singh N.K."/>
            <person name="Messing J."/>
            <person name="Nelson A.B."/>
            <person name="Fuks G."/>
            <person name="Kavchok S."/>
            <person name="Keizer G."/>
            <person name="Linton E."/>
            <person name="Llaca V."/>
            <person name="Song R."/>
            <person name="Tanyolac B."/>
            <person name="Young S."/>
            <person name="Ho-Il K."/>
            <person name="Hahn J.H."/>
            <person name="Sangsakoo G."/>
            <person name="Vanavichit A."/>
            <person name="de Mattos Luiz.A.T."/>
            <person name="Zimmer P.D."/>
            <person name="Malone G."/>
            <person name="Dellagostin O."/>
            <person name="de Oliveira A.C."/>
            <person name="Bevan M."/>
            <person name="Bancroft I."/>
            <person name="Minx P."/>
            <person name="Cordum H."/>
            <person name="Wilson R."/>
            <person name="Cheng Z."/>
            <person name="Jin W."/>
            <person name="Jiang J."/>
            <person name="Leong S.A."/>
            <person name="Iwama H."/>
            <person name="Gojobori T."/>
            <person name="Itoh T."/>
            <person name="Niimura Y."/>
            <person name="Fujii Y."/>
            <person name="Habara T."/>
            <person name="Sakai H."/>
            <person name="Sato Y."/>
            <person name="Wilson G."/>
            <person name="Kumar K."/>
            <person name="McCouch S."/>
            <person name="Juretic N."/>
            <person name="Hoen D."/>
            <person name="Wright S."/>
            <person name="Bruskiewich R."/>
            <person name="Bureau T."/>
            <person name="Miyao A."/>
            <person name="Hirochika H."/>
            <person name="Nishikawa T."/>
            <person name="Kadowaki K."/>
            <person name="Sugiura M."/>
            <person name="Burr B."/>
            <person name="Sasaki T."/>
        </authorList>
    </citation>
    <scope>NUCLEOTIDE SEQUENCE [LARGE SCALE GENOMIC DNA]</scope>
    <source>
        <strain evidence="3">cv. Nipponbare</strain>
    </source>
</reference>
<name>A0A0P0XSL3_ORYSJ</name>
<sequence length="98" mass="10945">MGGAWRSQRRRRSRPALQRVSEHGFGVARREPTACQTACVVTRADDTAPWRMSAHSSHLTSSSVWSVTTAMDVHGGPRPRWLDPYIQCIVDDDTSPIL</sequence>
<dbReference type="EMBL" id="AP014966">
    <property type="protein sequence ID" value="BAT10124.1"/>
    <property type="molecule type" value="Genomic_DNA"/>
</dbReference>
<feature type="region of interest" description="Disordered" evidence="1">
    <location>
        <begin position="1"/>
        <end position="27"/>
    </location>
</feature>
<evidence type="ECO:0000313" key="3">
    <source>
        <dbReference type="Proteomes" id="UP000059680"/>
    </source>
</evidence>
<gene>
    <name evidence="2" type="ordered locus">Os10g0181466</name>
    <name evidence="2" type="ORF">OSNPB_100181466</name>
</gene>
<evidence type="ECO:0000256" key="1">
    <source>
        <dbReference type="SAM" id="MobiDB-lite"/>
    </source>
</evidence>
<dbReference type="PaxDb" id="39947-A0A0P0XSL3"/>
<accession>A0A0P0XSL3</accession>
<keyword evidence="3" id="KW-1185">Reference proteome</keyword>
<reference evidence="2 3" key="2">
    <citation type="journal article" date="2013" name="Plant Cell Physiol.">
        <title>Rice Annotation Project Database (RAP-DB): an integrative and interactive database for rice genomics.</title>
        <authorList>
            <person name="Sakai H."/>
            <person name="Lee S.S."/>
            <person name="Tanaka T."/>
            <person name="Numa H."/>
            <person name="Kim J."/>
            <person name="Kawahara Y."/>
            <person name="Wakimoto H."/>
            <person name="Yang C.C."/>
            <person name="Iwamoto M."/>
            <person name="Abe T."/>
            <person name="Yamada Y."/>
            <person name="Muto A."/>
            <person name="Inokuchi H."/>
            <person name="Ikemura T."/>
            <person name="Matsumoto T."/>
            <person name="Sasaki T."/>
            <person name="Itoh T."/>
        </authorList>
    </citation>
    <scope>NUCLEOTIDE SEQUENCE [LARGE SCALE GENOMIC DNA]</scope>
    <source>
        <strain evidence="3">cv. Nipponbare</strain>
    </source>
</reference>
<dbReference type="Proteomes" id="UP000059680">
    <property type="component" value="Chromosome 10"/>
</dbReference>
<organism evidence="2 3">
    <name type="scientific">Oryza sativa subsp. japonica</name>
    <name type="common">Rice</name>
    <dbReference type="NCBI Taxonomy" id="39947"/>
    <lineage>
        <taxon>Eukaryota</taxon>
        <taxon>Viridiplantae</taxon>
        <taxon>Streptophyta</taxon>
        <taxon>Embryophyta</taxon>
        <taxon>Tracheophyta</taxon>
        <taxon>Spermatophyta</taxon>
        <taxon>Magnoliopsida</taxon>
        <taxon>Liliopsida</taxon>
        <taxon>Poales</taxon>
        <taxon>Poaceae</taxon>
        <taxon>BOP clade</taxon>
        <taxon>Oryzoideae</taxon>
        <taxon>Oryzeae</taxon>
        <taxon>Oryzinae</taxon>
        <taxon>Oryza</taxon>
        <taxon>Oryza sativa</taxon>
    </lineage>
</organism>
<dbReference type="InParanoid" id="A0A0P0XSL3"/>
<protein>
    <submittedName>
        <fullName evidence="2">Os10g0181466 protein</fullName>
    </submittedName>
</protein>
<reference evidence="2 3" key="3">
    <citation type="journal article" date="2013" name="Rice">
        <title>Improvement of the Oryza sativa Nipponbare reference genome using next generation sequence and optical map data.</title>
        <authorList>
            <person name="Kawahara Y."/>
            <person name="de la Bastide M."/>
            <person name="Hamilton J.P."/>
            <person name="Kanamori H."/>
            <person name="McCombie W.R."/>
            <person name="Ouyang S."/>
            <person name="Schwartz D.C."/>
            <person name="Tanaka T."/>
            <person name="Wu J."/>
            <person name="Zhou S."/>
            <person name="Childs K.L."/>
            <person name="Davidson R.M."/>
            <person name="Lin H."/>
            <person name="Quesada-Ocampo L."/>
            <person name="Vaillancourt B."/>
            <person name="Sakai H."/>
            <person name="Lee S.S."/>
            <person name="Kim J."/>
            <person name="Numa H."/>
            <person name="Itoh T."/>
            <person name="Buell C.R."/>
            <person name="Matsumoto T."/>
        </authorList>
    </citation>
    <scope>NUCLEOTIDE SEQUENCE [LARGE SCALE GENOMIC DNA]</scope>
    <source>
        <strain evidence="3">cv. Nipponbare</strain>
    </source>
</reference>
<dbReference type="AlphaFoldDB" id="A0A0P0XSL3"/>